<comment type="subunit">
    <text evidence="2">Tetramer of two alpha and two beta chains.</text>
</comment>
<dbReference type="Proteomes" id="UP000675664">
    <property type="component" value="Unassembled WGS sequence"/>
</dbReference>
<accession>A0A8J7W5P0</accession>
<comment type="catalytic activity">
    <reaction evidence="8">
        <text>(1S,2R)-1-C-(indol-3-yl)glycerol 3-phosphate + L-serine = D-glyceraldehyde 3-phosphate + L-tryptophan + H2O</text>
        <dbReference type="Rhea" id="RHEA:10532"/>
        <dbReference type="ChEBI" id="CHEBI:15377"/>
        <dbReference type="ChEBI" id="CHEBI:33384"/>
        <dbReference type="ChEBI" id="CHEBI:57912"/>
        <dbReference type="ChEBI" id="CHEBI:58866"/>
        <dbReference type="ChEBI" id="CHEBI:59776"/>
        <dbReference type="EC" id="4.2.1.20"/>
    </reaction>
</comment>
<dbReference type="CDD" id="cd04724">
    <property type="entry name" value="Tryptophan_synthase_alpha"/>
    <property type="match status" value="1"/>
</dbReference>
<evidence type="ECO:0000256" key="8">
    <source>
        <dbReference type="ARBA" id="ARBA00049047"/>
    </source>
</evidence>
<name>A0A8J7W5P0_9FIRM</name>
<keyword evidence="6" id="KW-0057">Aromatic amino acid biosynthesis</keyword>
<organism evidence="9 10">
    <name type="scientific">Sinanaerobacter chloroacetimidivorans</name>
    <dbReference type="NCBI Taxonomy" id="2818044"/>
    <lineage>
        <taxon>Bacteria</taxon>
        <taxon>Bacillati</taxon>
        <taxon>Bacillota</taxon>
        <taxon>Clostridia</taxon>
        <taxon>Peptostreptococcales</taxon>
        <taxon>Anaerovoracaceae</taxon>
        <taxon>Sinanaerobacter</taxon>
    </lineage>
</organism>
<evidence type="ECO:0000256" key="1">
    <source>
        <dbReference type="ARBA" id="ARBA00004733"/>
    </source>
</evidence>
<dbReference type="InterPro" id="IPR002028">
    <property type="entry name" value="Trp_synthase_suA"/>
</dbReference>
<dbReference type="EMBL" id="JAGSND010000015">
    <property type="protein sequence ID" value="MBR0599670.1"/>
    <property type="molecule type" value="Genomic_DNA"/>
</dbReference>
<comment type="pathway">
    <text evidence="1">Amino-acid biosynthesis; L-tryptophan biosynthesis; L-tryptophan from chorismate: step 5/5.</text>
</comment>
<evidence type="ECO:0000256" key="5">
    <source>
        <dbReference type="ARBA" id="ARBA00022822"/>
    </source>
</evidence>
<evidence type="ECO:0000313" key="10">
    <source>
        <dbReference type="Proteomes" id="UP000675664"/>
    </source>
</evidence>
<keyword evidence="10" id="KW-1185">Reference proteome</keyword>
<keyword evidence="7" id="KW-0456">Lyase</keyword>
<dbReference type="InterPro" id="IPR013785">
    <property type="entry name" value="Aldolase_TIM"/>
</dbReference>
<dbReference type="GO" id="GO:0005829">
    <property type="term" value="C:cytosol"/>
    <property type="evidence" value="ECO:0007669"/>
    <property type="project" value="TreeGrafter"/>
</dbReference>
<keyword evidence="4" id="KW-0028">Amino-acid biosynthesis</keyword>
<dbReference type="UniPathway" id="UPA00035">
    <property type="reaction ID" value="UER00044"/>
</dbReference>
<reference evidence="9" key="1">
    <citation type="submission" date="2021-04" db="EMBL/GenBank/DDBJ databases">
        <title>Sinoanaerobacter chloroacetimidivorans sp. nov., an obligate anaerobic bacterium isolated from anaerobic sludge.</title>
        <authorList>
            <person name="Bao Y."/>
        </authorList>
    </citation>
    <scope>NUCLEOTIDE SEQUENCE</scope>
    <source>
        <strain evidence="9">BAD-6</strain>
    </source>
</reference>
<dbReference type="RefSeq" id="WP_227019809.1">
    <property type="nucleotide sequence ID" value="NZ_JAGSND010000015.1"/>
</dbReference>
<dbReference type="AlphaFoldDB" id="A0A8J7W5P0"/>
<dbReference type="GO" id="GO:0004834">
    <property type="term" value="F:tryptophan synthase activity"/>
    <property type="evidence" value="ECO:0007669"/>
    <property type="project" value="UniProtKB-EC"/>
</dbReference>
<evidence type="ECO:0000256" key="4">
    <source>
        <dbReference type="ARBA" id="ARBA00022605"/>
    </source>
</evidence>
<dbReference type="Gene3D" id="3.20.20.70">
    <property type="entry name" value="Aldolase class I"/>
    <property type="match status" value="1"/>
</dbReference>
<evidence type="ECO:0000256" key="3">
    <source>
        <dbReference type="ARBA" id="ARBA00012043"/>
    </source>
</evidence>
<evidence type="ECO:0000256" key="6">
    <source>
        <dbReference type="ARBA" id="ARBA00023141"/>
    </source>
</evidence>
<evidence type="ECO:0000313" key="9">
    <source>
        <dbReference type="EMBL" id="MBR0599670.1"/>
    </source>
</evidence>
<comment type="caution">
    <text evidence="9">The sequence shown here is derived from an EMBL/GenBank/DDBJ whole genome shotgun (WGS) entry which is preliminary data.</text>
</comment>
<dbReference type="SUPFAM" id="SSF51366">
    <property type="entry name" value="Ribulose-phoshate binding barrel"/>
    <property type="match status" value="1"/>
</dbReference>
<evidence type="ECO:0000256" key="7">
    <source>
        <dbReference type="ARBA" id="ARBA00023239"/>
    </source>
</evidence>
<dbReference type="PANTHER" id="PTHR43406">
    <property type="entry name" value="TRYPTOPHAN SYNTHASE, ALPHA CHAIN"/>
    <property type="match status" value="1"/>
</dbReference>
<protein>
    <recommendedName>
        <fullName evidence="3">tryptophan synthase</fullName>
        <ecNumber evidence="3">4.2.1.20</ecNumber>
    </recommendedName>
</protein>
<keyword evidence="5" id="KW-0822">Tryptophan biosynthesis</keyword>
<gene>
    <name evidence="9" type="ORF">KCX82_17425</name>
</gene>
<dbReference type="PANTHER" id="PTHR43406:SF1">
    <property type="entry name" value="TRYPTOPHAN SYNTHASE ALPHA CHAIN, CHLOROPLASTIC"/>
    <property type="match status" value="1"/>
</dbReference>
<evidence type="ECO:0000256" key="2">
    <source>
        <dbReference type="ARBA" id="ARBA00011270"/>
    </source>
</evidence>
<dbReference type="EC" id="4.2.1.20" evidence="3"/>
<dbReference type="InterPro" id="IPR011060">
    <property type="entry name" value="RibuloseP-bd_barrel"/>
</dbReference>
<reference evidence="9" key="2">
    <citation type="submission" date="2021-04" db="EMBL/GenBank/DDBJ databases">
        <authorList>
            <person name="Liu J."/>
        </authorList>
    </citation>
    <scope>NUCLEOTIDE SEQUENCE</scope>
    <source>
        <strain evidence="9">BAD-6</strain>
    </source>
</reference>
<dbReference type="Pfam" id="PF00290">
    <property type="entry name" value="Trp_syntA"/>
    <property type="match status" value="1"/>
</dbReference>
<sequence>MTEIASERNINCLKKGKLSIGYLLAGYPEKENFLTVLSACEEAGLDIFEIGFPSENPAADGEVIRNAHAKTDLSIQRDLSYWQKVRGAVNAPIWIMGYKKDLIDTGFYQILAQNGLADAFVIPDAAHEERHRMLKELQPYGVDVLGFVTPDMEEKEQEACFRDFPLIYQQLYSGPTGMSVETPGYEKILERAKKHSHLHVFAGFGINSAERAGHLLGSGFDGVIVGTAMISKLNLSAEDLISFIKDLKDTVVKGR</sequence>
<proteinExistence type="predicted"/>